<evidence type="ECO:0000313" key="2">
    <source>
        <dbReference type="Proteomes" id="UP000321272"/>
    </source>
</evidence>
<dbReference type="AlphaFoldDB" id="A0A5B8SMA3"/>
<sequence length="217" mass="24167">MQMKYPRWILTVLFIIAMPALAIDLADLEAAKERASIIDRVRELLADDSPSVRLAVFEEVMKGDDPVLRSMALETALNADDERLKTAALRQLIRDRDNILIEIVQPVDPSQAQAYLYTTWRELIIFDLRIDESTDEITGWFSTAQIGRTEFVGQLVRGGWQLRLARPGSYFTCFLTMSEVSGVELSGALQCSISGRATTEDAANANSATLPARVKLS</sequence>
<evidence type="ECO:0000313" key="1">
    <source>
        <dbReference type="EMBL" id="QEA38209.1"/>
    </source>
</evidence>
<reference evidence="1 2" key="1">
    <citation type="submission" date="2019-06" db="EMBL/GenBank/DDBJ databases">
        <title>Genome analyses of bacteria isolated from kimchi.</title>
        <authorList>
            <person name="Lee S."/>
            <person name="Ahn S."/>
            <person name="Roh S."/>
        </authorList>
    </citation>
    <scope>NUCLEOTIDE SEQUENCE [LARGE SCALE GENOMIC DNA]</scope>
    <source>
        <strain evidence="1 2">CBA4606</strain>
    </source>
</reference>
<dbReference type="KEGG" id="paur:FGL86_03385"/>
<dbReference type="RefSeq" id="WP_147183277.1">
    <property type="nucleotide sequence ID" value="NZ_CP042382.1"/>
</dbReference>
<keyword evidence="2" id="KW-1185">Reference proteome</keyword>
<accession>A0A5B8SMA3</accession>
<organism evidence="1 2">
    <name type="scientific">Pistricoccus aurantiacus</name>
    <dbReference type="NCBI Taxonomy" id="1883414"/>
    <lineage>
        <taxon>Bacteria</taxon>
        <taxon>Pseudomonadati</taxon>
        <taxon>Pseudomonadota</taxon>
        <taxon>Gammaproteobacteria</taxon>
        <taxon>Oceanospirillales</taxon>
        <taxon>Halomonadaceae</taxon>
        <taxon>Pistricoccus</taxon>
    </lineage>
</organism>
<protein>
    <submittedName>
        <fullName evidence="1">Uncharacterized protein</fullName>
    </submittedName>
</protein>
<gene>
    <name evidence="1" type="ORF">FGL86_03385</name>
</gene>
<dbReference type="Proteomes" id="UP000321272">
    <property type="component" value="Chromosome"/>
</dbReference>
<proteinExistence type="predicted"/>
<dbReference type="EMBL" id="CP042382">
    <property type="protein sequence ID" value="QEA38209.1"/>
    <property type="molecule type" value="Genomic_DNA"/>
</dbReference>
<dbReference type="OrthoDB" id="6160137at2"/>
<name>A0A5B8SMA3_9GAMM</name>